<feature type="region of interest" description="Disordered" evidence="1">
    <location>
        <begin position="1"/>
        <end position="24"/>
    </location>
</feature>
<reference evidence="2 3" key="1">
    <citation type="journal article" date="2018" name="Sci. Data">
        <title>The draft genome sequence of cork oak.</title>
        <authorList>
            <person name="Ramos A.M."/>
            <person name="Usie A."/>
            <person name="Barbosa P."/>
            <person name="Barros P.M."/>
            <person name="Capote T."/>
            <person name="Chaves I."/>
            <person name="Simoes F."/>
            <person name="Abreu I."/>
            <person name="Carrasquinho I."/>
            <person name="Faro C."/>
            <person name="Guimaraes J.B."/>
            <person name="Mendonca D."/>
            <person name="Nobrega F."/>
            <person name="Rodrigues L."/>
            <person name="Saibo N.J.M."/>
            <person name="Varela M.C."/>
            <person name="Egas C."/>
            <person name="Matos J."/>
            <person name="Miguel C.M."/>
            <person name="Oliveira M.M."/>
            <person name="Ricardo C.P."/>
            <person name="Goncalves S."/>
        </authorList>
    </citation>
    <scope>NUCLEOTIDE SEQUENCE [LARGE SCALE GENOMIC DNA]</scope>
    <source>
        <strain evidence="3">cv. HL8</strain>
    </source>
</reference>
<sequence length="56" mass="6649">MLESVLESSRKRKKRKKEKRKRAREWKRESGVFLNVREKKKIKGGVGGIEIGWTHV</sequence>
<proteinExistence type="predicted"/>
<feature type="compositionally biased region" description="Basic residues" evidence="1">
    <location>
        <begin position="10"/>
        <end position="24"/>
    </location>
</feature>
<dbReference type="EMBL" id="PKMF04000333">
    <property type="protein sequence ID" value="KAK7837240.1"/>
    <property type="molecule type" value="Genomic_DNA"/>
</dbReference>
<evidence type="ECO:0000256" key="1">
    <source>
        <dbReference type="SAM" id="MobiDB-lite"/>
    </source>
</evidence>
<keyword evidence="3" id="KW-1185">Reference proteome</keyword>
<evidence type="ECO:0000313" key="3">
    <source>
        <dbReference type="Proteomes" id="UP000237347"/>
    </source>
</evidence>
<comment type="caution">
    <text evidence="2">The sequence shown here is derived from an EMBL/GenBank/DDBJ whole genome shotgun (WGS) entry which is preliminary data.</text>
</comment>
<evidence type="ECO:0000313" key="2">
    <source>
        <dbReference type="EMBL" id="KAK7837240.1"/>
    </source>
</evidence>
<gene>
    <name evidence="2" type="ORF">CFP56_021447</name>
</gene>
<protein>
    <submittedName>
        <fullName evidence="2">Uncharacterized protein</fullName>
    </submittedName>
</protein>
<dbReference type="AlphaFoldDB" id="A0AAW0KET3"/>
<accession>A0AAW0KET3</accession>
<organism evidence="2 3">
    <name type="scientific">Quercus suber</name>
    <name type="common">Cork oak</name>
    <dbReference type="NCBI Taxonomy" id="58331"/>
    <lineage>
        <taxon>Eukaryota</taxon>
        <taxon>Viridiplantae</taxon>
        <taxon>Streptophyta</taxon>
        <taxon>Embryophyta</taxon>
        <taxon>Tracheophyta</taxon>
        <taxon>Spermatophyta</taxon>
        <taxon>Magnoliopsida</taxon>
        <taxon>eudicotyledons</taxon>
        <taxon>Gunneridae</taxon>
        <taxon>Pentapetalae</taxon>
        <taxon>rosids</taxon>
        <taxon>fabids</taxon>
        <taxon>Fagales</taxon>
        <taxon>Fagaceae</taxon>
        <taxon>Quercus</taxon>
    </lineage>
</organism>
<name>A0AAW0KET3_QUESU</name>
<dbReference type="Proteomes" id="UP000237347">
    <property type="component" value="Unassembled WGS sequence"/>
</dbReference>